<proteinExistence type="predicted"/>
<feature type="compositionally biased region" description="Low complexity" evidence="1">
    <location>
        <begin position="60"/>
        <end position="70"/>
    </location>
</feature>
<reference evidence="2 3" key="1">
    <citation type="submission" date="2014-06" db="EMBL/GenBank/DDBJ databases">
        <title>Evolutionary Origins and Diversification of the Mycorrhizal Mutualists.</title>
        <authorList>
            <consortium name="DOE Joint Genome Institute"/>
            <consortium name="Mycorrhizal Genomics Consortium"/>
            <person name="Kohler A."/>
            <person name="Kuo A."/>
            <person name="Nagy L.G."/>
            <person name="Floudas D."/>
            <person name="Copeland A."/>
            <person name="Barry K.W."/>
            <person name="Cichocki N."/>
            <person name="Veneault-Fourrey C."/>
            <person name="LaButti K."/>
            <person name="Lindquist E.A."/>
            <person name="Lipzen A."/>
            <person name="Lundell T."/>
            <person name="Morin E."/>
            <person name="Murat C."/>
            <person name="Riley R."/>
            <person name="Ohm R."/>
            <person name="Sun H."/>
            <person name="Tunlid A."/>
            <person name="Henrissat B."/>
            <person name="Grigoriev I.V."/>
            <person name="Hibbett D.S."/>
            <person name="Martin F."/>
        </authorList>
    </citation>
    <scope>NUCLEOTIDE SEQUENCE [LARGE SCALE GENOMIC DNA]</scope>
    <source>
        <strain evidence="2 3">SS14</strain>
    </source>
</reference>
<organism evidence="2 3">
    <name type="scientific">Sphaerobolus stellatus (strain SS14)</name>
    <dbReference type="NCBI Taxonomy" id="990650"/>
    <lineage>
        <taxon>Eukaryota</taxon>
        <taxon>Fungi</taxon>
        <taxon>Dikarya</taxon>
        <taxon>Basidiomycota</taxon>
        <taxon>Agaricomycotina</taxon>
        <taxon>Agaricomycetes</taxon>
        <taxon>Phallomycetidae</taxon>
        <taxon>Geastrales</taxon>
        <taxon>Sphaerobolaceae</taxon>
        <taxon>Sphaerobolus</taxon>
    </lineage>
</organism>
<dbReference type="EMBL" id="KN837381">
    <property type="protein sequence ID" value="KIJ26167.1"/>
    <property type="molecule type" value="Genomic_DNA"/>
</dbReference>
<dbReference type="Proteomes" id="UP000054279">
    <property type="component" value="Unassembled WGS sequence"/>
</dbReference>
<gene>
    <name evidence="2" type="ORF">M422DRAFT_272800</name>
</gene>
<evidence type="ECO:0000313" key="2">
    <source>
        <dbReference type="EMBL" id="KIJ26167.1"/>
    </source>
</evidence>
<accession>A0A0C9UAQ2</accession>
<evidence type="ECO:0000313" key="3">
    <source>
        <dbReference type="Proteomes" id="UP000054279"/>
    </source>
</evidence>
<feature type="region of interest" description="Disordered" evidence="1">
    <location>
        <begin position="1"/>
        <end position="28"/>
    </location>
</feature>
<dbReference type="HOGENOM" id="CLU_1836424_0_0_1"/>
<feature type="compositionally biased region" description="Polar residues" evidence="1">
    <location>
        <begin position="82"/>
        <end position="99"/>
    </location>
</feature>
<feature type="compositionally biased region" description="Basic and acidic residues" evidence="1">
    <location>
        <begin position="1"/>
        <end position="10"/>
    </location>
</feature>
<name>A0A0C9UAQ2_SPHS4</name>
<feature type="region of interest" description="Disordered" evidence="1">
    <location>
        <begin position="47"/>
        <end position="104"/>
    </location>
</feature>
<feature type="region of interest" description="Disordered" evidence="1">
    <location>
        <begin position="116"/>
        <end position="140"/>
    </location>
</feature>
<evidence type="ECO:0000256" key="1">
    <source>
        <dbReference type="SAM" id="MobiDB-lite"/>
    </source>
</evidence>
<keyword evidence="3" id="KW-1185">Reference proteome</keyword>
<dbReference type="AlphaFoldDB" id="A0A0C9UAQ2"/>
<sequence length="140" mass="15315">MFRKRGEISARRNGRAKTGSDLPPPGAISASRALRIIPNLLHGYLQSTQDCNQKRGERIPAPQKPKAAPEPTSPPEPELFNRLNTPTKQTRRSSLTKPRSASVFVQAPPIFTKLPRGAKKIEGAGKSNKALDRFTGAMFS</sequence>
<protein>
    <submittedName>
        <fullName evidence="2">Uncharacterized protein</fullName>
    </submittedName>
</protein>